<dbReference type="STRING" id="2880.D8LN47"/>
<dbReference type="GO" id="GO:0042391">
    <property type="term" value="P:regulation of membrane potential"/>
    <property type="evidence" value="ECO:0007669"/>
    <property type="project" value="TreeGrafter"/>
</dbReference>
<evidence type="ECO:0000256" key="10">
    <source>
        <dbReference type="SAM" id="Phobius"/>
    </source>
</evidence>
<feature type="domain" description="Cyclic nucleotide-binding" evidence="11">
    <location>
        <begin position="602"/>
        <end position="711"/>
    </location>
</feature>
<dbReference type="InterPro" id="IPR005821">
    <property type="entry name" value="Ion_trans_dom"/>
</dbReference>
<organism evidence="12 13">
    <name type="scientific">Ectocarpus siliculosus</name>
    <name type="common">Brown alga</name>
    <name type="synonym">Conferva siliculosa</name>
    <dbReference type="NCBI Taxonomy" id="2880"/>
    <lineage>
        <taxon>Eukaryota</taxon>
        <taxon>Sar</taxon>
        <taxon>Stramenopiles</taxon>
        <taxon>Ochrophyta</taxon>
        <taxon>PX clade</taxon>
        <taxon>Phaeophyceae</taxon>
        <taxon>Ectocarpales</taxon>
        <taxon>Ectocarpaceae</taxon>
        <taxon>Ectocarpus</taxon>
    </lineage>
</organism>
<keyword evidence="2" id="KW-0813">Transport</keyword>
<dbReference type="InterPro" id="IPR000595">
    <property type="entry name" value="cNMP-bd_dom"/>
</dbReference>
<dbReference type="Pfam" id="PF00027">
    <property type="entry name" value="cNMP_binding"/>
    <property type="match status" value="1"/>
</dbReference>
<dbReference type="SMART" id="SM00100">
    <property type="entry name" value="cNMP"/>
    <property type="match status" value="1"/>
</dbReference>
<accession>D8LN47</accession>
<keyword evidence="5" id="KW-0406">Ion transport</keyword>
<dbReference type="InterPro" id="IPR018490">
    <property type="entry name" value="cNMP-bd_dom_sf"/>
</dbReference>
<feature type="region of interest" description="Disordered" evidence="9">
    <location>
        <begin position="738"/>
        <end position="762"/>
    </location>
</feature>
<name>D8LN47_ECTSI</name>
<dbReference type="PANTHER" id="PTHR10217:SF435">
    <property type="entry name" value="POTASSIUM VOLTAGE-GATED CHANNEL PROTEIN EAG"/>
    <property type="match status" value="1"/>
</dbReference>
<dbReference type="GO" id="GO:0005886">
    <property type="term" value="C:plasma membrane"/>
    <property type="evidence" value="ECO:0007669"/>
    <property type="project" value="TreeGrafter"/>
</dbReference>
<dbReference type="EMBL" id="FN648630">
    <property type="protein sequence ID" value="CBN74810.1"/>
    <property type="molecule type" value="Genomic_DNA"/>
</dbReference>
<sequence>MSSKVVPTTITTTPGESGDLTKERMSSRSLERLLSSVEGSTVLPSLPQSPLASWRASEVLSEPDAADGNASETGLGLGLPTASGEGAGVSLSSLASTATPQERYQREAGHSTRGISIGDGHRMGSSLPKVVARGSGRHQLSSPPVSAAGNSAVKLSTLVSAPGPSSSEQAAATGVVTSSGGKADAVASAMLSQAALLKASGAIGRGKECEVADAKGEGRDKRTHLQLQTVAMLPILARPHVASYAEEHNQDISAEINSLSTISAHEDVEEGTRFLLQHESTGKLTWDIVMMILIIFSSFVNPLKIGFDITSRGALLVIEVLVDFSFIFHIGLTFRTTVMDTETKETITDVREISARRYLKGWFVLDVASSLPVALIAHTVDVTGQENFFYMLKLLRTLKLHQLSVISTAVLQRFEDRDFNPSMFRIYIFVFTFVLVVHFIACGYWFVSRTTDPEFEGLWVPEQEYLDAALYKKYTRALYFSLVITYGNDLKPENDAEYVFSNICLTLALLTNAVIIGSATNLLSNMDAGAVAKKTQMDGINGYMRFRKVPKGLQKRIRTFYEYLWDSGQDSHSSGLFEELPEKLKLQLNIALKKRLIDQVPLFKTFSPSGTIALVQNLIPSIILPGELIVRQGEPATCMFFISRGSVRVTVPETEDCDDEFPEETYIISLGAGSFFGEVALLEEEHVRTANVRAEAFTELQVMHAADFKALAEVFPEFKTAVKSISKSRMKAGEALGKMKARGKKFSKGNSRSTRGPGPRSMKTMRNAIAAVKANPRAATGRETREKKPKMASLVERLMRKYRSVYERIVAHEALVSHEAAIRVARGGGIAREDLLAMNHL</sequence>
<feature type="transmembrane region" description="Helical" evidence="10">
    <location>
        <begin position="313"/>
        <end position="334"/>
    </location>
</feature>
<keyword evidence="8" id="KW-0407">Ion channel</keyword>
<comment type="subcellular location">
    <subcellularLocation>
        <location evidence="1">Membrane</location>
        <topology evidence="1">Multi-pass membrane protein</topology>
    </subcellularLocation>
</comment>
<evidence type="ECO:0000256" key="4">
    <source>
        <dbReference type="ARBA" id="ARBA00022989"/>
    </source>
</evidence>
<feature type="transmembrane region" description="Helical" evidence="10">
    <location>
        <begin position="284"/>
        <end position="301"/>
    </location>
</feature>
<evidence type="ECO:0000256" key="8">
    <source>
        <dbReference type="ARBA" id="ARBA00023303"/>
    </source>
</evidence>
<dbReference type="PANTHER" id="PTHR10217">
    <property type="entry name" value="VOLTAGE AND LIGAND GATED POTASSIUM CHANNEL"/>
    <property type="match status" value="1"/>
</dbReference>
<dbReference type="SUPFAM" id="SSF81324">
    <property type="entry name" value="Voltage-gated potassium channels"/>
    <property type="match status" value="1"/>
</dbReference>
<dbReference type="InParanoid" id="D8LN47"/>
<keyword evidence="3 10" id="KW-0812">Transmembrane</keyword>
<evidence type="ECO:0000256" key="3">
    <source>
        <dbReference type="ARBA" id="ARBA00022692"/>
    </source>
</evidence>
<evidence type="ECO:0000256" key="2">
    <source>
        <dbReference type="ARBA" id="ARBA00022448"/>
    </source>
</evidence>
<feature type="compositionally biased region" description="Polar residues" evidence="9">
    <location>
        <begin position="42"/>
        <end position="51"/>
    </location>
</feature>
<proteinExistence type="predicted"/>
<reference evidence="12 13" key="1">
    <citation type="journal article" date="2010" name="Nature">
        <title>The Ectocarpus genome and the independent evolution of multicellularity in brown algae.</title>
        <authorList>
            <person name="Cock J.M."/>
            <person name="Sterck L."/>
            <person name="Rouze P."/>
            <person name="Scornet D."/>
            <person name="Allen A.E."/>
            <person name="Amoutzias G."/>
            <person name="Anthouard V."/>
            <person name="Artiguenave F."/>
            <person name="Aury J.M."/>
            <person name="Badger J.H."/>
            <person name="Beszteri B."/>
            <person name="Billiau K."/>
            <person name="Bonnet E."/>
            <person name="Bothwell J.H."/>
            <person name="Bowler C."/>
            <person name="Boyen C."/>
            <person name="Brownlee C."/>
            <person name="Carrano C.J."/>
            <person name="Charrier B."/>
            <person name="Cho G.Y."/>
            <person name="Coelho S.M."/>
            <person name="Collen J."/>
            <person name="Corre E."/>
            <person name="Da Silva C."/>
            <person name="Delage L."/>
            <person name="Delaroque N."/>
            <person name="Dittami S.M."/>
            <person name="Doulbeau S."/>
            <person name="Elias M."/>
            <person name="Farnham G."/>
            <person name="Gachon C.M."/>
            <person name="Gschloessl B."/>
            <person name="Heesch S."/>
            <person name="Jabbari K."/>
            <person name="Jubin C."/>
            <person name="Kawai H."/>
            <person name="Kimura K."/>
            <person name="Kloareg B."/>
            <person name="Kupper F.C."/>
            <person name="Lang D."/>
            <person name="Le Bail A."/>
            <person name="Leblanc C."/>
            <person name="Lerouge P."/>
            <person name="Lohr M."/>
            <person name="Lopez P.J."/>
            <person name="Martens C."/>
            <person name="Maumus F."/>
            <person name="Michel G."/>
            <person name="Miranda-Saavedra D."/>
            <person name="Morales J."/>
            <person name="Moreau H."/>
            <person name="Motomura T."/>
            <person name="Nagasato C."/>
            <person name="Napoli C.A."/>
            <person name="Nelson D.R."/>
            <person name="Nyvall-Collen P."/>
            <person name="Peters A.F."/>
            <person name="Pommier C."/>
            <person name="Potin P."/>
            <person name="Poulain J."/>
            <person name="Quesneville H."/>
            <person name="Read B."/>
            <person name="Rensing S.A."/>
            <person name="Ritter A."/>
            <person name="Rousvoal S."/>
            <person name="Samanta M."/>
            <person name="Samson G."/>
            <person name="Schroeder D.C."/>
            <person name="Segurens B."/>
            <person name="Strittmatter M."/>
            <person name="Tonon T."/>
            <person name="Tregear J.W."/>
            <person name="Valentin K."/>
            <person name="von Dassow P."/>
            <person name="Yamagishi T."/>
            <person name="Van de Peer Y."/>
            <person name="Wincker P."/>
        </authorList>
    </citation>
    <scope>NUCLEOTIDE SEQUENCE [LARGE SCALE GENOMIC DNA]</scope>
    <source>
        <strain evidence="13">Ec32 / CCAP1310/4</strain>
    </source>
</reference>
<dbReference type="OMA" id="KECEVAD"/>
<dbReference type="AlphaFoldDB" id="D8LN47"/>
<dbReference type="Gene3D" id="1.10.287.70">
    <property type="match status" value="1"/>
</dbReference>
<keyword evidence="7" id="KW-1071">Ligand-gated ion channel</keyword>
<dbReference type="InterPro" id="IPR018488">
    <property type="entry name" value="cNMP-bd_CS"/>
</dbReference>
<feature type="compositionally biased region" description="Basic and acidic residues" evidence="9">
    <location>
        <begin position="19"/>
        <end position="31"/>
    </location>
</feature>
<evidence type="ECO:0000313" key="12">
    <source>
        <dbReference type="EMBL" id="CBN74810.1"/>
    </source>
</evidence>
<dbReference type="Gene3D" id="2.60.120.10">
    <property type="entry name" value="Jelly Rolls"/>
    <property type="match status" value="1"/>
</dbReference>
<feature type="region of interest" description="Disordered" evidence="9">
    <location>
        <begin position="97"/>
        <end position="124"/>
    </location>
</feature>
<evidence type="ECO:0000256" key="6">
    <source>
        <dbReference type="ARBA" id="ARBA00023136"/>
    </source>
</evidence>
<dbReference type="OrthoDB" id="421226at2759"/>
<evidence type="ECO:0000256" key="1">
    <source>
        <dbReference type="ARBA" id="ARBA00004141"/>
    </source>
</evidence>
<evidence type="ECO:0000256" key="5">
    <source>
        <dbReference type="ARBA" id="ARBA00023065"/>
    </source>
</evidence>
<dbReference type="eggNOG" id="KOG0498">
    <property type="taxonomic scope" value="Eukaryota"/>
</dbReference>
<keyword evidence="13" id="KW-1185">Reference proteome</keyword>
<feature type="region of interest" description="Disordered" evidence="9">
    <location>
        <begin position="1"/>
        <end position="75"/>
    </location>
</feature>
<dbReference type="CDD" id="cd00038">
    <property type="entry name" value="CAP_ED"/>
    <property type="match status" value="1"/>
</dbReference>
<dbReference type="Pfam" id="PF00520">
    <property type="entry name" value="Ion_trans"/>
    <property type="match status" value="1"/>
</dbReference>
<evidence type="ECO:0000256" key="7">
    <source>
        <dbReference type="ARBA" id="ARBA00023286"/>
    </source>
</evidence>
<dbReference type="EMBL" id="FN649728">
    <property type="protein sequence ID" value="CBN74810.1"/>
    <property type="molecule type" value="Genomic_DNA"/>
</dbReference>
<dbReference type="PROSITE" id="PS00888">
    <property type="entry name" value="CNMP_BINDING_1"/>
    <property type="match status" value="1"/>
</dbReference>
<dbReference type="FunFam" id="1.10.287.630:FF:000001">
    <property type="entry name" value="Cyclic nucleotide-gated channel alpha 3"/>
    <property type="match status" value="1"/>
</dbReference>
<dbReference type="Gene3D" id="1.10.287.630">
    <property type="entry name" value="Helix hairpin bin"/>
    <property type="match status" value="1"/>
</dbReference>
<protein>
    <recommendedName>
        <fullName evidence="11">Cyclic nucleotide-binding domain-containing protein</fullName>
    </recommendedName>
</protein>
<dbReference type="Proteomes" id="UP000002630">
    <property type="component" value="Linkage Group LG03"/>
</dbReference>
<gene>
    <name evidence="12" type="ORF">Esi_0043_0064</name>
</gene>
<feature type="transmembrane region" description="Helical" evidence="10">
    <location>
        <begin position="426"/>
        <end position="447"/>
    </location>
</feature>
<keyword evidence="4 10" id="KW-1133">Transmembrane helix</keyword>
<dbReference type="PROSITE" id="PS50042">
    <property type="entry name" value="CNMP_BINDING_3"/>
    <property type="match status" value="1"/>
</dbReference>
<evidence type="ECO:0000256" key="9">
    <source>
        <dbReference type="SAM" id="MobiDB-lite"/>
    </source>
</evidence>
<dbReference type="PROSITE" id="PS00889">
    <property type="entry name" value="CNMP_BINDING_2"/>
    <property type="match status" value="1"/>
</dbReference>
<dbReference type="SUPFAM" id="SSF51206">
    <property type="entry name" value="cAMP-binding domain-like"/>
    <property type="match status" value="1"/>
</dbReference>
<feature type="transmembrane region" description="Helical" evidence="10">
    <location>
        <begin position="498"/>
        <end position="523"/>
    </location>
</feature>
<keyword evidence="6 10" id="KW-0472">Membrane</keyword>
<evidence type="ECO:0000313" key="13">
    <source>
        <dbReference type="Proteomes" id="UP000002630"/>
    </source>
</evidence>
<evidence type="ECO:0000259" key="11">
    <source>
        <dbReference type="PROSITE" id="PS50042"/>
    </source>
</evidence>
<dbReference type="InterPro" id="IPR014710">
    <property type="entry name" value="RmlC-like_jellyroll"/>
</dbReference>
<feature type="compositionally biased region" description="Polar residues" evidence="9">
    <location>
        <begin position="1"/>
        <end position="15"/>
    </location>
</feature>
<dbReference type="InterPro" id="IPR050818">
    <property type="entry name" value="KCNH_animal-type"/>
</dbReference>
<dbReference type="GO" id="GO:0005249">
    <property type="term" value="F:voltage-gated potassium channel activity"/>
    <property type="evidence" value="ECO:0007669"/>
    <property type="project" value="TreeGrafter"/>
</dbReference>